<sequence length="521" mass="57286">MLAMWRRSESRRCHDRRTRNGTRLGVEQLEGRLLLSGTNPDFGPEVWNDATPSAFLNDSAEVGYVGRYGYAGINSTTSPSRTGPSLDAVDLSPDLPSGQRVGTKIKWTVAGSGSGSEVYRFSVARFGERPRMMYDFRADNVFEWTPIEDGQYLIIAHVRDLATNSLNASFSFFQVRPTLRAQLVPVVTPTDNPLIALYSAPDSSQKGDSMRVHFLAPGEGMITANVTSPKPTQSGHTMNFYIAGMRADTLYAIRHEILDTGGKHVEFGPWRTFTTGSLPFPFPPAQVVNPPTIGDALGQKVVLHSTIIGNVALGIPAFPYAMDLQAEVIWFLDQENSGLWRTVDGGTFLQHDAGSLREVDLMGNVLRETNLDRINRQLTKMGQDVVNNIHHEARPLPNGHTAILAAVEKILEDVQGPGPVDILGDMVVVLDENFQVVWTWNGFEHLDVTRAAVLGETCSSDAGGGCPPVLLADEANDWMHSNAITYDETDGNLLISMRHQDWIIKIDYADGLGNGDIVWRL</sequence>
<feature type="non-terminal residue" evidence="1">
    <location>
        <position position="521"/>
    </location>
</feature>
<gene>
    <name evidence="1" type="ORF">LCGC14_2175810</name>
</gene>
<name>A0A0F9EAZ6_9ZZZZ</name>
<comment type="caution">
    <text evidence="1">The sequence shown here is derived from an EMBL/GenBank/DDBJ whole genome shotgun (WGS) entry which is preliminary data.</text>
</comment>
<evidence type="ECO:0000313" key="1">
    <source>
        <dbReference type="EMBL" id="KKL63366.1"/>
    </source>
</evidence>
<reference evidence="1" key="1">
    <citation type="journal article" date="2015" name="Nature">
        <title>Complex archaea that bridge the gap between prokaryotes and eukaryotes.</title>
        <authorList>
            <person name="Spang A."/>
            <person name="Saw J.H."/>
            <person name="Jorgensen S.L."/>
            <person name="Zaremba-Niedzwiedzka K."/>
            <person name="Martijn J."/>
            <person name="Lind A.E."/>
            <person name="van Eijk R."/>
            <person name="Schleper C."/>
            <person name="Guy L."/>
            <person name="Ettema T.J."/>
        </authorList>
    </citation>
    <scope>NUCLEOTIDE SEQUENCE</scope>
</reference>
<dbReference type="PANTHER" id="PTHR35340">
    <property type="entry name" value="PQQ ENZYME REPEAT PROTEIN-RELATED"/>
    <property type="match status" value="1"/>
</dbReference>
<dbReference type="EMBL" id="LAZR01028197">
    <property type="protein sequence ID" value="KKL63366.1"/>
    <property type="molecule type" value="Genomic_DNA"/>
</dbReference>
<evidence type="ECO:0008006" key="2">
    <source>
        <dbReference type="Google" id="ProtNLM"/>
    </source>
</evidence>
<dbReference type="GO" id="GO:0004062">
    <property type="term" value="F:aryl sulfotransferase activity"/>
    <property type="evidence" value="ECO:0007669"/>
    <property type="project" value="InterPro"/>
</dbReference>
<dbReference type="InterPro" id="IPR010262">
    <property type="entry name" value="Arylsulfotransferase_bact"/>
</dbReference>
<dbReference type="PANTHER" id="PTHR35340:SF5">
    <property type="entry name" value="ASST-DOMAIN-CONTAINING PROTEIN"/>
    <property type="match status" value="1"/>
</dbReference>
<dbReference type="Pfam" id="PF05935">
    <property type="entry name" value="Arylsulfotrans"/>
    <property type="match status" value="1"/>
</dbReference>
<accession>A0A0F9EAZ6</accession>
<dbReference type="AlphaFoldDB" id="A0A0F9EAZ6"/>
<proteinExistence type="predicted"/>
<protein>
    <recommendedName>
        <fullName evidence="2">Arylsulfotransferase N-terminal domain-containing protein</fullName>
    </recommendedName>
</protein>
<organism evidence="1">
    <name type="scientific">marine sediment metagenome</name>
    <dbReference type="NCBI Taxonomy" id="412755"/>
    <lineage>
        <taxon>unclassified sequences</taxon>
        <taxon>metagenomes</taxon>
        <taxon>ecological metagenomes</taxon>
    </lineage>
</organism>
<dbReference type="InterPro" id="IPR053143">
    <property type="entry name" value="Arylsulfate_ST"/>
</dbReference>